<proteinExistence type="inferred from homology"/>
<dbReference type="SMART" id="SM00387">
    <property type="entry name" value="HATPase_c"/>
    <property type="match status" value="1"/>
</dbReference>
<dbReference type="PANTHER" id="PTHR11528">
    <property type="entry name" value="HEAT SHOCK PROTEIN 90 FAMILY MEMBER"/>
    <property type="match status" value="1"/>
</dbReference>
<dbReference type="Pfam" id="PF00183">
    <property type="entry name" value="HSP90"/>
    <property type="match status" value="1"/>
</dbReference>
<feature type="binding site" evidence="6">
    <location>
        <position position="75"/>
    </location>
    <ligand>
        <name>ATP</name>
        <dbReference type="ChEBI" id="CHEBI:30616"/>
    </ligand>
</feature>
<keyword evidence="2 5" id="KW-0547">Nucleotide-binding</keyword>
<dbReference type="InterPro" id="IPR019805">
    <property type="entry name" value="Heat_shock_protein_90_CS"/>
</dbReference>
<dbReference type="GO" id="GO:0016887">
    <property type="term" value="F:ATP hydrolysis activity"/>
    <property type="evidence" value="ECO:0007669"/>
    <property type="project" value="InterPro"/>
</dbReference>
<dbReference type="Pfam" id="PF13589">
    <property type="entry name" value="HATPase_c_3"/>
    <property type="match status" value="1"/>
</dbReference>
<dbReference type="PROSITE" id="PS00298">
    <property type="entry name" value="HSP90"/>
    <property type="match status" value="1"/>
</dbReference>
<feature type="compositionally biased region" description="Basic and acidic residues" evidence="7">
    <location>
        <begin position="222"/>
        <end position="231"/>
    </location>
</feature>
<keyword evidence="10" id="KW-1185">Reference proteome</keyword>
<dbReference type="GO" id="GO:0005737">
    <property type="term" value="C:cytoplasm"/>
    <property type="evidence" value="ECO:0007669"/>
    <property type="project" value="UniProtKB-SubCell"/>
</dbReference>
<dbReference type="CDD" id="cd16927">
    <property type="entry name" value="HATPase_Hsp90-like"/>
    <property type="match status" value="1"/>
</dbReference>
<dbReference type="GO" id="GO:0051082">
    <property type="term" value="F:unfolded protein binding"/>
    <property type="evidence" value="ECO:0007669"/>
    <property type="project" value="UniProtKB-UniRule"/>
</dbReference>
<evidence type="ECO:0000256" key="5">
    <source>
        <dbReference type="HAMAP-Rule" id="MF_00505"/>
    </source>
</evidence>
<comment type="subcellular location">
    <subcellularLocation>
        <location evidence="5">Cytoplasm</location>
    </subcellularLocation>
</comment>
<dbReference type="Gene3D" id="1.20.120.790">
    <property type="entry name" value="Heat shock protein 90, C-terminal domain"/>
    <property type="match status" value="1"/>
</dbReference>
<dbReference type="HAMAP" id="MF_00505">
    <property type="entry name" value="HSP90"/>
    <property type="match status" value="1"/>
</dbReference>
<gene>
    <name evidence="5 9" type="primary">htpG</name>
    <name evidence="9" type="ORF">HLV38_06425</name>
</gene>
<feature type="binding site" evidence="6">
    <location>
        <position position="167"/>
    </location>
    <ligand>
        <name>ATP</name>
        <dbReference type="ChEBI" id="CHEBI:30616"/>
    </ligand>
</feature>
<name>A0A6M8J586_9ACTN</name>
<comment type="similarity">
    <text evidence="1 5">Belongs to the heat shock protein 90 family.</text>
</comment>
<evidence type="ECO:0000313" key="10">
    <source>
        <dbReference type="Proteomes" id="UP000503297"/>
    </source>
</evidence>
<feature type="binding site" evidence="6">
    <location>
        <position position="29"/>
    </location>
    <ligand>
        <name>ATP</name>
        <dbReference type="ChEBI" id="CHEBI:30616"/>
    </ligand>
</feature>
<evidence type="ECO:0000256" key="2">
    <source>
        <dbReference type="ARBA" id="ARBA00022741"/>
    </source>
</evidence>
<feature type="binding site" evidence="6">
    <location>
        <begin position="95"/>
        <end position="96"/>
    </location>
    <ligand>
        <name>ATP</name>
        <dbReference type="ChEBI" id="CHEBI:30616"/>
    </ligand>
</feature>
<feature type="region of interest" description="C" evidence="5">
    <location>
        <begin position="605"/>
        <end position="684"/>
    </location>
</feature>
<sequence>MRKFKTESRKLLDLMINSIYTNREIFLRELISNASDAVDKRYFTGLTNEAAQVDRGELAITLAFDPQARTITVSDNGIGMSRDDLERNLGTIAHSGSAEFKAAKEVAASDEAQIIGQFGVGFYSSFMVASHVRVVSRAFGSDEAWAWESDGVEGYTIEPAERAACGTDVILTVKEGDAEDGFDGFLTEWGLRDLVRRYSNYVRYPVRMEVTRTRPVEQPADEADKAADKAADGASGEASSAATSADEVAGGDAPEAPAPSDAADASDEDAATPRYETYTEVETLNSMVPIWKRRRSEVTTEELDAFYQSDFHDYEAPLKSIGVHAEGSLSYDALLFVPSHAPFDMYSRDYEKGLALYSSNVLIMDKCPDLLPDHFMFVRGVVDSADLALNISRETLQRNSQLRAIASKVEKKIGAELAAMRDGDREAYERFFQAFGRCLKFGIYTSYGAKAADLADLMLFHAAAADRMQTLREYADAMPEGQEAIYYAFGESREHLARLPLVRAVREKGYDVLLCTEDIDEFCLKALGSYAEHPFVNVADADLDLATQEERDRAAETERENAELLSAIRAALGDEVEKVTVSARVLDVPAALSTTGSVSLEMERLLARMPEGGDVRSERVLELNPQHRAFTSLQAAQRQGDADRVGLYAKLLYNQALLIEGMPIPDPLAFAEQISELMQQEPHA</sequence>
<comment type="subunit">
    <text evidence="5">Homodimer.</text>
</comment>
<feature type="binding site" evidence="6">
    <location>
        <position position="393"/>
    </location>
    <ligand>
        <name>ATP</name>
        <dbReference type="ChEBI" id="CHEBI:30616"/>
    </ligand>
</feature>
<organism evidence="9 10">
    <name type="scientific">Berryella wangjianweii</name>
    <dbReference type="NCBI Taxonomy" id="2734634"/>
    <lineage>
        <taxon>Bacteria</taxon>
        <taxon>Bacillati</taxon>
        <taxon>Actinomycetota</taxon>
        <taxon>Coriobacteriia</taxon>
        <taxon>Eggerthellales</taxon>
        <taxon>Eggerthellaceae</taxon>
        <taxon>Berryella</taxon>
    </lineage>
</organism>
<evidence type="ECO:0000256" key="3">
    <source>
        <dbReference type="ARBA" id="ARBA00022840"/>
    </source>
</evidence>
<feature type="compositionally biased region" description="Low complexity" evidence="7">
    <location>
        <begin position="232"/>
        <end position="263"/>
    </location>
</feature>
<feature type="region of interest" description="A; substrate-binding" evidence="5">
    <location>
        <begin position="1"/>
        <end position="393"/>
    </location>
</feature>
<dbReference type="RefSeq" id="WP_173165187.1">
    <property type="nucleotide sequence ID" value="NZ_CP053716.1"/>
</dbReference>
<reference evidence="10" key="1">
    <citation type="submission" date="2020-05" db="EMBL/GenBank/DDBJ databases">
        <title>Novel species in genus Nocardioides.</title>
        <authorList>
            <person name="Zhang G."/>
        </authorList>
    </citation>
    <scope>NUCLEOTIDE SEQUENCE [LARGE SCALE GENOMIC DNA]</scope>
    <source>
        <strain evidence="10">zg-1050</strain>
    </source>
</reference>
<dbReference type="InterPro" id="IPR001404">
    <property type="entry name" value="Hsp90_fam"/>
</dbReference>
<dbReference type="InterPro" id="IPR003594">
    <property type="entry name" value="HATPase_dom"/>
</dbReference>
<evidence type="ECO:0000256" key="4">
    <source>
        <dbReference type="ARBA" id="ARBA00023186"/>
    </source>
</evidence>
<comment type="caution">
    <text evidence="5">Lacks conserved residue(s) required for the propagation of feature annotation.</text>
</comment>
<accession>A0A6M8J586</accession>
<protein>
    <recommendedName>
        <fullName evidence="5">Chaperone protein HtpG</fullName>
    </recommendedName>
    <alternativeName>
        <fullName evidence="5">Heat shock protein HtpG</fullName>
    </alternativeName>
    <alternativeName>
        <fullName evidence="5">High temperature protein G</fullName>
    </alternativeName>
</protein>
<dbReference type="PIRSF" id="PIRSF002583">
    <property type="entry name" value="Hsp90"/>
    <property type="match status" value="1"/>
</dbReference>
<feature type="binding site" evidence="6">
    <location>
        <position position="33"/>
    </location>
    <ligand>
        <name>ATP</name>
        <dbReference type="ChEBI" id="CHEBI:30616"/>
    </ligand>
</feature>
<dbReference type="NCBIfam" id="NF003555">
    <property type="entry name" value="PRK05218.1"/>
    <property type="match status" value="1"/>
</dbReference>
<dbReference type="InterPro" id="IPR020575">
    <property type="entry name" value="Hsp90_N"/>
</dbReference>
<evidence type="ECO:0000259" key="8">
    <source>
        <dbReference type="SMART" id="SM00387"/>
    </source>
</evidence>
<evidence type="ECO:0000313" key="9">
    <source>
        <dbReference type="EMBL" id="QKF07783.1"/>
    </source>
</evidence>
<keyword evidence="3 5" id="KW-0067">ATP-binding</keyword>
<dbReference type="InterPro" id="IPR036890">
    <property type="entry name" value="HATPase_C_sf"/>
</dbReference>
<dbReference type="GO" id="GO:0140662">
    <property type="term" value="F:ATP-dependent protein folding chaperone"/>
    <property type="evidence" value="ECO:0007669"/>
    <property type="project" value="InterPro"/>
</dbReference>
<evidence type="ECO:0000256" key="6">
    <source>
        <dbReference type="PIRSR" id="PIRSR002583-1"/>
    </source>
</evidence>
<dbReference type="EMBL" id="CP053716">
    <property type="protein sequence ID" value="QKF07783.1"/>
    <property type="molecule type" value="Genomic_DNA"/>
</dbReference>
<dbReference type="PRINTS" id="PR00775">
    <property type="entry name" value="HEATSHOCK90"/>
</dbReference>
<dbReference type="SUPFAM" id="SSF54211">
    <property type="entry name" value="Ribosomal protein S5 domain 2-like"/>
    <property type="match status" value="1"/>
</dbReference>
<evidence type="ECO:0000256" key="1">
    <source>
        <dbReference type="ARBA" id="ARBA00008239"/>
    </source>
</evidence>
<dbReference type="Proteomes" id="UP000503297">
    <property type="component" value="Chromosome"/>
</dbReference>
<dbReference type="AlphaFoldDB" id="A0A6M8J586"/>
<dbReference type="InterPro" id="IPR020568">
    <property type="entry name" value="Ribosomal_Su5_D2-typ_SF"/>
</dbReference>
<feature type="domain" description="Histidine kinase/HSP90-like ATPase" evidence="8">
    <location>
        <begin position="22"/>
        <end position="177"/>
    </location>
</feature>
<dbReference type="Gene3D" id="3.40.50.11260">
    <property type="match status" value="1"/>
</dbReference>
<feature type="region of interest" description="Disordered" evidence="7">
    <location>
        <begin position="213"/>
        <end position="278"/>
    </location>
</feature>
<comment type="function">
    <text evidence="5">Molecular chaperone. Has ATPase activity.</text>
</comment>
<keyword evidence="4 5" id="KW-0143">Chaperone</keyword>
<dbReference type="SUPFAM" id="SSF55874">
    <property type="entry name" value="ATPase domain of HSP90 chaperone/DNA topoisomerase II/histidine kinase"/>
    <property type="match status" value="1"/>
</dbReference>
<keyword evidence="5" id="KW-0346">Stress response</keyword>
<evidence type="ECO:0000256" key="7">
    <source>
        <dbReference type="SAM" id="MobiDB-lite"/>
    </source>
</evidence>
<feature type="binding site" evidence="6">
    <location>
        <begin position="117"/>
        <end position="122"/>
    </location>
    <ligand>
        <name>ATP</name>
        <dbReference type="ChEBI" id="CHEBI:30616"/>
    </ligand>
</feature>
<dbReference type="KEGG" id="bwa:HLV38_06425"/>
<keyword evidence="5" id="KW-0963">Cytoplasm</keyword>
<dbReference type="InterPro" id="IPR037196">
    <property type="entry name" value="HSP90_C"/>
</dbReference>
<dbReference type="GO" id="GO:0005524">
    <property type="term" value="F:ATP binding"/>
    <property type="evidence" value="ECO:0007669"/>
    <property type="project" value="UniProtKB-UniRule"/>
</dbReference>
<feature type="binding site" evidence="6">
    <location>
        <position position="88"/>
    </location>
    <ligand>
        <name>ATP</name>
        <dbReference type="ChEBI" id="CHEBI:30616"/>
    </ligand>
</feature>
<dbReference type="Gene3D" id="3.30.230.80">
    <property type="match status" value="1"/>
</dbReference>
<dbReference type="Gene3D" id="3.30.565.10">
    <property type="entry name" value="Histidine kinase-like ATPase, C-terminal domain"/>
    <property type="match status" value="1"/>
</dbReference>
<feature type="binding site" evidence="6">
    <location>
        <position position="80"/>
    </location>
    <ligand>
        <name>ATP</name>
        <dbReference type="ChEBI" id="CHEBI:30616"/>
    </ligand>
</feature>
<dbReference type="SUPFAM" id="SSF110942">
    <property type="entry name" value="HSP90 C-terminal domain"/>
    <property type="match status" value="1"/>
</dbReference>